<evidence type="ECO:0000313" key="2">
    <source>
        <dbReference type="Proteomes" id="UP000309997"/>
    </source>
</evidence>
<name>A0ACC4CDY4_POPAL</name>
<dbReference type="Proteomes" id="UP000309997">
    <property type="component" value="Unassembled WGS sequence"/>
</dbReference>
<sequence length="144" mass="16538">MPMAVLDAMLYRWVWLYDCIGQNLKRTTRDGQKLSKVNWVEVADENDTGVADRRVETAAHWLHTPIRMRSLNLLNRLLLLSLSIDGRRVADAWRSWRRDCGGFMCRSMLTMAIGQLDVSARMRETMVVVCGDAEIGYHVELLLA</sequence>
<proteinExistence type="predicted"/>
<evidence type="ECO:0000313" key="1">
    <source>
        <dbReference type="EMBL" id="KAL3596309.1"/>
    </source>
</evidence>
<keyword evidence="2" id="KW-1185">Reference proteome</keyword>
<reference evidence="1 2" key="1">
    <citation type="journal article" date="2024" name="Plant Biotechnol. J.">
        <title>Genome and CRISPR/Cas9 system of a widespread forest tree (Populus alba) in the world.</title>
        <authorList>
            <person name="Liu Y.J."/>
            <person name="Jiang P.F."/>
            <person name="Han X.M."/>
            <person name="Li X.Y."/>
            <person name="Wang H.M."/>
            <person name="Wang Y.J."/>
            <person name="Wang X.X."/>
            <person name="Zeng Q.Y."/>
        </authorList>
    </citation>
    <scope>NUCLEOTIDE SEQUENCE [LARGE SCALE GENOMIC DNA]</scope>
    <source>
        <strain evidence="2">cv. PAL-ZL1</strain>
    </source>
</reference>
<comment type="caution">
    <text evidence="1">The sequence shown here is derived from an EMBL/GenBank/DDBJ whole genome shotgun (WGS) entry which is preliminary data.</text>
</comment>
<dbReference type="EMBL" id="RCHU02000004">
    <property type="protein sequence ID" value="KAL3596309.1"/>
    <property type="molecule type" value="Genomic_DNA"/>
</dbReference>
<accession>A0ACC4CDY4</accession>
<organism evidence="1 2">
    <name type="scientific">Populus alba</name>
    <name type="common">White poplar</name>
    <dbReference type="NCBI Taxonomy" id="43335"/>
    <lineage>
        <taxon>Eukaryota</taxon>
        <taxon>Viridiplantae</taxon>
        <taxon>Streptophyta</taxon>
        <taxon>Embryophyta</taxon>
        <taxon>Tracheophyta</taxon>
        <taxon>Spermatophyta</taxon>
        <taxon>Magnoliopsida</taxon>
        <taxon>eudicotyledons</taxon>
        <taxon>Gunneridae</taxon>
        <taxon>Pentapetalae</taxon>
        <taxon>rosids</taxon>
        <taxon>fabids</taxon>
        <taxon>Malpighiales</taxon>
        <taxon>Salicaceae</taxon>
        <taxon>Saliceae</taxon>
        <taxon>Populus</taxon>
    </lineage>
</organism>
<protein>
    <submittedName>
        <fullName evidence="1">Uncharacterized protein</fullName>
    </submittedName>
</protein>
<gene>
    <name evidence="1" type="ORF">D5086_007946</name>
</gene>